<dbReference type="GeneID" id="19881685"/>
<keyword evidence="3" id="KW-1185">Reference proteome</keyword>
<dbReference type="EMBL" id="JH370136">
    <property type="protein sequence ID" value="ELA41956.1"/>
    <property type="molecule type" value="Genomic_DNA"/>
</dbReference>
<organism evidence="2 3">
    <name type="scientific">Vittaforma corneae (strain ATCC 50505)</name>
    <name type="common">Microsporidian parasite</name>
    <name type="synonym">Nosema corneum</name>
    <dbReference type="NCBI Taxonomy" id="993615"/>
    <lineage>
        <taxon>Eukaryota</taxon>
        <taxon>Fungi</taxon>
        <taxon>Fungi incertae sedis</taxon>
        <taxon>Microsporidia</taxon>
        <taxon>Nosematidae</taxon>
        <taxon>Vittaforma</taxon>
    </lineage>
</organism>
<proteinExistence type="predicted"/>
<sequence length="105" mass="11668">MVCVPVICSCVSNPRTVSIPEHYSDPARNVLCPRCNAINDTVYKVDRKRCYICFCCCIPCGHSNPYLACSRCGHNIGNIEIIRCRKCGVGTSCRSNFCPNCGERK</sequence>
<evidence type="ECO:0000313" key="3">
    <source>
        <dbReference type="Proteomes" id="UP000011082"/>
    </source>
</evidence>
<name>L2GM85_VITCO</name>
<dbReference type="HOGENOM" id="CLU_164198_0_0_1"/>
<dbReference type="RefSeq" id="XP_007604420.1">
    <property type="nucleotide sequence ID" value="XM_007604358.1"/>
</dbReference>
<dbReference type="Proteomes" id="UP000011082">
    <property type="component" value="Unassembled WGS sequence"/>
</dbReference>
<dbReference type="InterPro" id="IPR031493">
    <property type="entry name" value="Zinc_ribbon_15"/>
</dbReference>
<dbReference type="VEuPathDB" id="MicrosporidiaDB:VICG_00973"/>
<dbReference type="InParanoid" id="L2GM85"/>
<feature type="domain" description="Zinc-ribbon 15" evidence="1">
    <location>
        <begin position="30"/>
        <end position="102"/>
    </location>
</feature>
<evidence type="ECO:0000313" key="2">
    <source>
        <dbReference type="EMBL" id="ELA41956.1"/>
    </source>
</evidence>
<dbReference type="OMA" id="YLACINC"/>
<reference evidence="3" key="1">
    <citation type="submission" date="2011-05" db="EMBL/GenBank/DDBJ databases">
        <title>The genome sequence of Vittaforma corneae strain ATCC 50505.</title>
        <authorList>
            <consortium name="The Broad Institute Genome Sequencing Platform"/>
            <person name="Cuomo C."/>
            <person name="Didier E."/>
            <person name="Bowers L."/>
            <person name="Young S.K."/>
            <person name="Zeng Q."/>
            <person name="Gargeya S."/>
            <person name="Fitzgerald M."/>
            <person name="Haas B."/>
            <person name="Abouelleil A."/>
            <person name="Alvarado L."/>
            <person name="Arachchi H.M."/>
            <person name="Berlin A."/>
            <person name="Chapman S.B."/>
            <person name="Gearin G."/>
            <person name="Goldberg J."/>
            <person name="Griggs A."/>
            <person name="Gujja S."/>
            <person name="Hansen M."/>
            <person name="Heiman D."/>
            <person name="Howarth C."/>
            <person name="Larimer J."/>
            <person name="Lui A."/>
            <person name="MacDonald P.J.P."/>
            <person name="McCowen C."/>
            <person name="Montmayeur A."/>
            <person name="Murphy C."/>
            <person name="Neiman D."/>
            <person name="Pearson M."/>
            <person name="Priest M."/>
            <person name="Roberts A."/>
            <person name="Saif S."/>
            <person name="Shea T."/>
            <person name="Sisk P."/>
            <person name="Stolte C."/>
            <person name="Sykes S."/>
            <person name="Wortman J."/>
            <person name="Nusbaum C."/>
            <person name="Birren B."/>
        </authorList>
    </citation>
    <scope>NUCLEOTIDE SEQUENCE [LARGE SCALE GENOMIC DNA]</scope>
    <source>
        <strain evidence="3">ATCC 50505</strain>
    </source>
</reference>
<dbReference type="AlphaFoldDB" id="L2GM85"/>
<protein>
    <recommendedName>
        <fullName evidence="1">Zinc-ribbon 15 domain-containing protein</fullName>
    </recommendedName>
</protein>
<gene>
    <name evidence="2" type="ORF">VICG_00973</name>
</gene>
<dbReference type="Pfam" id="PF17032">
    <property type="entry name" value="Zn_ribbon_15"/>
    <property type="match status" value="1"/>
</dbReference>
<evidence type="ECO:0000259" key="1">
    <source>
        <dbReference type="Pfam" id="PF17032"/>
    </source>
</evidence>
<accession>L2GM85</accession>